<evidence type="ECO:0000313" key="3">
    <source>
        <dbReference type="Proteomes" id="UP000770015"/>
    </source>
</evidence>
<comment type="caution">
    <text evidence="2">The sequence shown here is derived from an EMBL/GenBank/DDBJ whole genome shotgun (WGS) entry which is preliminary data.</text>
</comment>
<evidence type="ECO:0000259" key="1">
    <source>
        <dbReference type="Pfam" id="PF06985"/>
    </source>
</evidence>
<protein>
    <recommendedName>
        <fullName evidence="1">Heterokaryon incompatibility domain-containing protein</fullName>
    </recommendedName>
</protein>
<feature type="domain" description="Heterokaryon incompatibility" evidence="1">
    <location>
        <begin position="317"/>
        <end position="484"/>
    </location>
</feature>
<dbReference type="PANTHER" id="PTHR33112">
    <property type="entry name" value="DOMAIN PROTEIN, PUTATIVE-RELATED"/>
    <property type="match status" value="1"/>
</dbReference>
<dbReference type="PANTHER" id="PTHR33112:SF16">
    <property type="entry name" value="HETEROKARYON INCOMPATIBILITY DOMAIN-CONTAINING PROTEIN"/>
    <property type="match status" value="1"/>
</dbReference>
<dbReference type="Proteomes" id="UP000770015">
    <property type="component" value="Unassembled WGS sequence"/>
</dbReference>
<evidence type="ECO:0000313" key="2">
    <source>
        <dbReference type="EMBL" id="KAH6669184.1"/>
    </source>
</evidence>
<keyword evidence="3" id="KW-1185">Reference proteome</keyword>
<dbReference type="Pfam" id="PF06985">
    <property type="entry name" value="HET"/>
    <property type="match status" value="1"/>
</dbReference>
<accession>A0A9P8V366</accession>
<dbReference type="OrthoDB" id="2157530at2759"/>
<reference evidence="2" key="1">
    <citation type="journal article" date="2021" name="Nat. Commun.">
        <title>Genetic determinants of endophytism in the Arabidopsis root mycobiome.</title>
        <authorList>
            <person name="Mesny F."/>
            <person name="Miyauchi S."/>
            <person name="Thiergart T."/>
            <person name="Pickel B."/>
            <person name="Atanasova L."/>
            <person name="Karlsson M."/>
            <person name="Huettel B."/>
            <person name="Barry K.W."/>
            <person name="Haridas S."/>
            <person name="Chen C."/>
            <person name="Bauer D."/>
            <person name="Andreopoulos W."/>
            <person name="Pangilinan J."/>
            <person name="LaButti K."/>
            <person name="Riley R."/>
            <person name="Lipzen A."/>
            <person name="Clum A."/>
            <person name="Drula E."/>
            <person name="Henrissat B."/>
            <person name="Kohler A."/>
            <person name="Grigoriev I.V."/>
            <person name="Martin F.M."/>
            <person name="Hacquard S."/>
        </authorList>
    </citation>
    <scope>NUCLEOTIDE SEQUENCE</scope>
    <source>
        <strain evidence="2">MPI-SDFR-AT-0117</strain>
    </source>
</reference>
<gene>
    <name evidence="2" type="ORF">F5X68DRAFT_52018</name>
</gene>
<sequence length="833" mass="94863">MADQDTDGPDLVAALLRWRWEGYFTDELDVLYHYSPAWRKRVLELWKEYEALERRQRVLFLPRFEWQDPTEDLRDMDLRDAARPINPDLTKSHYPTIPLCIHLNIHLGREDPDSDRRLYPWGAALADWETIRTLYRKNAEYAYSLSVSQERSLLLLDEWWTSAYHDAKLLEATRAFLEERKDEEDVEDPTVHLNDYAADTLTNTSLYHAACFELFIQELHPRAWRPYQGESTVETLQAMRVAVSETALYQRMAYATLNPGAAVDKQATPYPRRIDRRPDILLGGDERAAVTRKPYYLWDCKQNATLEVHTLPVCPEYVCISHTWGRWRTRTSTPIPGVPWLVPENTLHDVRDLPERLQDLNFRYIWLDLFCIPQDRGDRSKEEIANQASIFKGSHHCIAWLHDITSWHGTVAALNWLGLKHTQMTSKTLPDDMEARVSAAAAAATAPAELWEREKWAHVNNNGDVYTAYGEPCSWFSSLWTLQELTLCPDMELYSRGWQRLEDGRGTGIPLRCLALFVNHASVYLGRSPLEDQPFSNPGEWRTKMSNKRPDLLPSLRVPEVPIGALDLIDVISVTNLANVLRSSRSMDVLMTANLRQCSSKNRAPAIMSALGVTEWYIRSLGTENQKDIEPPELVFDMYPLGFLAETAQKLGAFFWDTGSDLPREGPGNDIESMRQASMLPVSQRPGFLGRVLTTPSQGFIYYDDDPSVATWQINGNGSVSIGSAAVLVRTGSEAPEGTIRGTISCSDSDFDQVFAEDYGRVDDLHAALEDLVVATDRPILGVTLYKAGRDVYGILLEELARREGKTYLIKIGSFRVFDGELPEAEEVNWEVI</sequence>
<proteinExistence type="predicted"/>
<organism evidence="2 3">
    <name type="scientific">Plectosphaerella plurivora</name>
    <dbReference type="NCBI Taxonomy" id="936078"/>
    <lineage>
        <taxon>Eukaryota</taxon>
        <taxon>Fungi</taxon>
        <taxon>Dikarya</taxon>
        <taxon>Ascomycota</taxon>
        <taxon>Pezizomycotina</taxon>
        <taxon>Sordariomycetes</taxon>
        <taxon>Hypocreomycetidae</taxon>
        <taxon>Glomerellales</taxon>
        <taxon>Plectosphaerellaceae</taxon>
        <taxon>Plectosphaerella</taxon>
    </lineage>
</organism>
<name>A0A9P8V366_9PEZI</name>
<dbReference type="AlphaFoldDB" id="A0A9P8V366"/>
<dbReference type="InterPro" id="IPR010730">
    <property type="entry name" value="HET"/>
</dbReference>
<dbReference type="EMBL" id="JAGSXJ010000032">
    <property type="protein sequence ID" value="KAH6669184.1"/>
    <property type="molecule type" value="Genomic_DNA"/>
</dbReference>